<dbReference type="AlphaFoldDB" id="A0A327W989"/>
<dbReference type="EMBL" id="QLMA01000002">
    <property type="protein sequence ID" value="RAJ86038.1"/>
    <property type="molecule type" value="Genomic_DNA"/>
</dbReference>
<protein>
    <submittedName>
        <fullName evidence="1">Uncharacterized protein DUF4442</fullName>
    </submittedName>
</protein>
<accession>A0A327W989</accession>
<organism evidence="1 2">
    <name type="scientific">Chitinophaga dinghuensis</name>
    <dbReference type="NCBI Taxonomy" id="1539050"/>
    <lineage>
        <taxon>Bacteria</taxon>
        <taxon>Pseudomonadati</taxon>
        <taxon>Bacteroidota</taxon>
        <taxon>Chitinophagia</taxon>
        <taxon>Chitinophagales</taxon>
        <taxon>Chitinophagaceae</taxon>
        <taxon>Chitinophaga</taxon>
    </lineage>
</organism>
<dbReference type="InterPro" id="IPR029069">
    <property type="entry name" value="HotDog_dom_sf"/>
</dbReference>
<dbReference type="Pfam" id="PF14539">
    <property type="entry name" value="DUF4442"/>
    <property type="match status" value="1"/>
</dbReference>
<keyword evidence="2" id="KW-1185">Reference proteome</keyword>
<evidence type="ECO:0000313" key="1">
    <source>
        <dbReference type="EMBL" id="RAJ86038.1"/>
    </source>
</evidence>
<evidence type="ECO:0000313" key="2">
    <source>
        <dbReference type="Proteomes" id="UP000249819"/>
    </source>
</evidence>
<dbReference type="Proteomes" id="UP000249819">
    <property type="component" value="Unassembled WGS sequence"/>
</dbReference>
<dbReference type="InterPro" id="IPR027961">
    <property type="entry name" value="DUF4442"/>
</dbReference>
<sequence>MENGATYFKTDAVQSFLRFAQHPFKFSAFTFWKLPAAWLAGVRLVSVSEEQCVAQVPYRWLSQNPFRSTYFACLAMAGELSTGLPAMMYARSATRNVSMLVTGMQATFVKKATGTTYFTCTDIPAMKAAITKALQENEPTSITMRSEGRNKEGIVIASFDITWSFKARSA</sequence>
<reference evidence="1 2" key="1">
    <citation type="submission" date="2018-06" db="EMBL/GenBank/DDBJ databases">
        <title>Genomic Encyclopedia of Archaeal and Bacterial Type Strains, Phase II (KMG-II): from individual species to whole genera.</title>
        <authorList>
            <person name="Goeker M."/>
        </authorList>
    </citation>
    <scope>NUCLEOTIDE SEQUENCE [LARGE SCALE GENOMIC DNA]</scope>
    <source>
        <strain evidence="1 2">DSM 29821</strain>
    </source>
</reference>
<gene>
    <name evidence="1" type="ORF">CLV59_102749</name>
</gene>
<dbReference type="Gene3D" id="3.10.129.10">
    <property type="entry name" value="Hotdog Thioesterase"/>
    <property type="match status" value="1"/>
</dbReference>
<name>A0A327W989_9BACT</name>
<dbReference type="SUPFAM" id="SSF54637">
    <property type="entry name" value="Thioesterase/thiol ester dehydrase-isomerase"/>
    <property type="match status" value="1"/>
</dbReference>
<comment type="caution">
    <text evidence="1">The sequence shown here is derived from an EMBL/GenBank/DDBJ whole genome shotgun (WGS) entry which is preliminary data.</text>
</comment>
<proteinExistence type="predicted"/>